<evidence type="ECO:0000256" key="4">
    <source>
        <dbReference type="ARBA" id="ARBA00023136"/>
    </source>
</evidence>
<dbReference type="PANTHER" id="PTHR33048:SF105">
    <property type="match status" value="1"/>
</dbReference>
<sequence>MSHQSPPDSLLTDSAAAAEAAFKKFAVESWVLTSLAILICALRTYARVRAVGVRDLCLDDYMVWVGVVRCAKSACYTTLTSLAYCAGTMAKGLANTGMTDAERTALSPIDVEYHSSYAIRIRIGFVFLASSYFTLVMTFFFSCRPFHKYWQINPNPGSKLTSMIILPNDKLIVTLLAVCQPTISTPLLWTNFVLNASTDIYIMSIPIPLLWKSGLKIAKKIFMTILLGAGVFILACALLRVILVELVSAATFLNAWVEVFNVLLVSRYEPAG</sequence>
<feature type="transmembrane region" description="Helical" evidence="6">
    <location>
        <begin position="29"/>
        <end position="46"/>
    </location>
</feature>
<dbReference type="PANTHER" id="PTHR33048">
    <property type="entry name" value="PTH11-LIKE INTEGRAL MEMBRANE PROTEIN (AFU_ORTHOLOGUE AFUA_5G11245)"/>
    <property type="match status" value="1"/>
</dbReference>
<keyword evidence="3 6" id="KW-1133">Transmembrane helix</keyword>
<dbReference type="GeneID" id="28852875"/>
<organism evidence="8 9">
    <name type="scientific">Pochonia chlamydosporia 170</name>
    <dbReference type="NCBI Taxonomy" id="1380566"/>
    <lineage>
        <taxon>Eukaryota</taxon>
        <taxon>Fungi</taxon>
        <taxon>Dikarya</taxon>
        <taxon>Ascomycota</taxon>
        <taxon>Pezizomycotina</taxon>
        <taxon>Sordariomycetes</taxon>
        <taxon>Hypocreomycetidae</taxon>
        <taxon>Hypocreales</taxon>
        <taxon>Clavicipitaceae</taxon>
        <taxon>Pochonia</taxon>
    </lineage>
</organism>
<feature type="transmembrane region" description="Helical" evidence="6">
    <location>
        <begin position="223"/>
        <end position="243"/>
    </location>
</feature>
<comment type="subcellular location">
    <subcellularLocation>
        <location evidence="1">Membrane</location>
        <topology evidence="1">Multi-pass membrane protein</topology>
    </subcellularLocation>
</comment>
<dbReference type="GO" id="GO:0016020">
    <property type="term" value="C:membrane"/>
    <property type="evidence" value="ECO:0007669"/>
    <property type="project" value="UniProtKB-SubCell"/>
</dbReference>
<proteinExistence type="inferred from homology"/>
<accession>A0A219AP31</accession>
<evidence type="ECO:0000256" key="3">
    <source>
        <dbReference type="ARBA" id="ARBA00022989"/>
    </source>
</evidence>
<protein>
    <recommendedName>
        <fullName evidence="7">Rhodopsin domain-containing protein</fullName>
    </recommendedName>
</protein>
<evidence type="ECO:0000256" key="6">
    <source>
        <dbReference type="SAM" id="Phobius"/>
    </source>
</evidence>
<gene>
    <name evidence="8" type="ORF">VFPPC_18279</name>
</gene>
<reference evidence="8 9" key="1">
    <citation type="journal article" date="2016" name="PLoS Pathog.">
        <title>Biosynthesis of antibiotic leucinostatins in bio-control fungus Purpureocillium lilacinum and their inhibition on phytophthora revealed by genome mining.</title>
        <authorList>
            <person name="Wang G."/>
            <person name="Liu Z."/>
            <person name="Lin R."/>
            <person name="Li E."/>
            <person name="Mao Z."/>
            <person name="Ling J."/>
            <person name="Yang Y."/>
            <person name="Yin W.B."/>
            <person name="Xie B."/>
        </authorList>
    </citation>
    <scope>NUCLEOTIDE SEQUENCE [LARGE SCALE GENOMIC DNA]</scope>
    <source>
        <strain evidence="8">170</strain>
    </source>
</reference>
<evidence type="ECO:0000256" key="2">
    <source>
        <dbReference type="ARBA" id="ARBA00022692"/>
    </source>
</evidence>
<evidence type="ECO:0000259" key="7">
    <source>
        <dbReference type="Pfam" id="PF20684"/>
    </source>
</evidence>
<dbReference type="InterPro" id="IPR049326">
    <property type="entry name" value="Rhodopsin_dom_fungi"/>
</dbReference>
<dbReference type="AlphaFoldDB" id="A0A219AP31"/>
<evidence type="ECO:0000313" key="8">
    <source>
        <dbReference type="EMBL" id="OWT42588.1"/>
    </source>
</evidence>
<feature type="domain" description="Rhodopsin" evidence="7">
    <location>
        <begin position="117"/>
        <end position="249"/>
    </location>
</feature>
<keyword evidence="9" id="KW-1185">Reference proteome</keyword>
<dbReference type="InterPro" id="IPR052337">
    <property type="entry name" value="SAT4-like"/>
</dbReference>
<dbReference type="STRING" id="1380566.A0A219AP31"/>
<dbReference type="EMBL" id="LSBJ02000011">
    <property type="protein sequence ID" value="OWT42588.1"/>
    <property type="molecule type" value="Genomic_DNA"/>
</dbReference>
<keyword evidence="2 6" id="KW-0812">Transmembrane</keyword>
<evidence type="ECO:0000313" key="9">
    <source>
        <dbReference type="Proteomes" id="UP000078397"/>
    </source>
</evidence>
<dbReference type="RefSeq" id="XP_022285082.1">
    <property type="nucleotide sequence ID" value="XM_022429920.1"/>
</dbReference>
<comment type="caution">
    <text evidence="8">The sequence shown here is derived from an EMBL/GenBank/DDBJ whole genome shotgun (WGS) entry which is preliminary data.</text>
</comment>
<comment type="similarity">
    <text evidence="5">Belongs to the SAT4 family.</text>
</comment>
<dbReference type="KEGG" id="pchm:VFPPC_18279"/>
<feature type="transmembrane region" description="Helical" evidence="6">
    <location>
        <begin position="123"/>
        <end position="141"/>
    </location>
</feature>
<dbReference type="Proteomes" id="UP000078397">
    <property type="component" value="Unassembled WGS sequence"/>
</dbReference>
<keyword evidence="4 6" id="KW-0472">Membrane</keyword>
<evidence type="ECO:0000256" key="5">
    <source>
        <dbReference type="ARBA" id="ARBA00038359"/>
    </source>
</evidence>
<dbReference type="Pfam" id="PF20684">
    <property type="entry name" value="Fung_rhodopsin"/>
    <property type="match status" value="1"/>
</dbReference>
<evidence type="ECO:0000256" key="1">
    <source>
        <dbReference type="ARBA" id="ARBA00004141"/>
    </source>
</evidence>
<name>A0A219AP31_METCM</name>
<dbReference type="OrthoDB" id="2988756at2759"/>